<organism evidence="3 4">
    <name type="scientific">Paratrimastix pyriformis</name>
    <dbReference type="NCBI Taxonomy" id="342808"/>
    <lineage>
        <taxon>Eukaryota</taxon>
        <taxon>Metamonada</taxon>
        <taxon>Preaxostyla</taxon>
        <taxon>Paratrimastigidae</taxon>
        <taxon>Paratrimastix</taxon>
    </lineage>
</organism>
<dbReference type="PANTHER" id="PTHR33271">
    <property type="entry name" value="OS04G0445200 PROTEIN"/>
    <property type="match status" value="1"/>
</dbReference>
<name>A0ABQ8UVJ6_9EUKA</name>
<evidence type="ECO:0000313" key="3">
    <source>
        <dbReference type="EMBL" id="KAJ4462136.1"/>
    </source>
</evidence>
<accession>A0ABQ8UVJ6</accession>
<dbReference type="InterPro" id="IPR011051">
    <property type="entry name" value="RmlC_Cupin_sf"/>
</dbReference>
<feature type="region of interest" description="Disordered" evidence="1">
    <location>
        <begin position="23"/>
        <end position="53"/>
    </location>
</feature>
<feature type="domain" description="(S)-ureidoglycine aminohydrolase cupin" evidence="2">
    <location>
        <begin position="53"/>
        <end position="123"/>
    </location>
</feature>
<protein>
    <submittedName>
        <fullName evidence="3">Enzyme of the cupin superfamily protein</fullName>
    </submittedName>
</protein>
<dbReference type="Pfam" id="PF05899">
    <property type="entry name" value="Cupin_3"/>
    <property type="match status" value="1"/>
</dbReference>
<evidence type="ECO:0000256" key="1">
    <source>
        <dbReference type="SAM" id="MobiDB-lite"/>
    </source>
</evidence>
<evidence type="ECO:0000313" key="4">
    <source>
        <dbReference type="Proteomes" id="UP001141327"/>
    </source>
</evidence>
<dbReference type="EMBL" id="JAPMOS010000004">
    <property type="protein sequence ID" value="KAJ4462136.1"/>
    <property type="molecule type" value="Genomic_DNA"/>
</dbReference>
<dbReference type="Gene3D" id="2.60.120.10">
    <property type="entry name" value="Jelly Rolls"/>
    <property type="match status" value="1"/>
</dbReference>
<dbReference type="PANTHER" id="PTHR33271:SF22">
    <property type="entry name" value="OS04G0445200 PROTEIN"/>
    <property type="match status" value="1"/>
</dbReference>
<dbReference type="Proteomes" id="UP001141327">
    <property type="component" value="Unassembled WGS sequence"/>
</dbReference>
<keyword evidence="4" id="KW-1185">Reference proteome</keyword>
<dbReference type="SUPFAM" id="SSF51182">
    <property type="entry name" value="RmlC-like cupins"/>
    <property type="match status" value="1"/>
</dbReference>
<sequence>MSERLLQKASHFLNVGDTNRGSINSLAQMSGPPRPCGGRIEVKTPSPSEVSTAQQWPVWEKEVSEFPWEYEQKEVCLVISGEVEVTSINSNQMPVRFHAGQLVSFPAGLRCVWKVISPIRKHYNFE</sequence>
<proteinExistence type="predicted"/>
<evidence type="ECO:0000259" key="2">
    <source>
        <dbReference type="Pfam" id="PF05899"/>
    </source>
</evidence>
<reference evidence="3" key="1">
    <citation type="journal article" date="2022" name="bioRxiv">
        <title>Genomics of Preaxostyla Flagellates Illuminates Evolutionary Transitions and the Path Towards Mitochondrial Loss.</title>
        <authorList>
            <person name="Novak L.V.F."/>
            <person name="Treitli S.C."/>
            <person name="Pyrih J."/>
            <person name="Halakuc P."/>
            <person name="Pipaliya S.V."/>
            <person name="Vacek V."/>
            <person name="Brzon O."/>
            <person name="Soukal P."/>
            <person name="Eme L."/>
            <person name="Dacks J.B."/>
            <person name="Karnkowska A."/>
            <person name="Elias M."/>
            <person name="Hampl V."/>
        </authorList>
    </citation>
    <scope>NUCLEOTIDE SEQUENCE</scope>
    <source>
        <strain evidence="3">RCP-MX</strain>
    </source>
</reference>
<dbReference type="CDD" id="cd02227">
    <property type="entry name" value="cupin_TM1112-like"/>
    <property type="match status" value="1"/>
</dbReference>
<dbReference type="InterPro" id="IPR014710">
    <property type="entry name" value="RmlC-like_jellyroll"/>
</dbReference>
<gene>
    <name evidence="3" type="ORF">PAPYR_1315</name>
</gene>
<dbReference type="InterPro" id="IPR008579">
    <property type="entry name" value="UGlyAH_Cupin_dom"/>
</dbReference>
<comment type="caution">
    <text evidence="3">The sequence shown here is derived from an EMBL/GenBank/DDBJ whole genome shotgun (WGS) entry which is preliminary data.</text>
</comment>